<dbReference type="InterPro" id="IPR011473">
    <property type="entry name" value="DUF1579"/>
</dbReference>
<evidence type="ECO:0000313" key="2">
    <source>
        <dbReference type="EMBL" id="APZ95133.1"/>
    </source>
</evidence>
<dbReference type="KEGG" id="fmr:Fuma_04788"/>
<sequence length="181" mass="20226" precursor="true">MKSYICRCTVFCILASATPLMAQNAPPEPTEHHKILAREVGTWEGEMKMYTAGPDADPVKVPVVEKNVMMDTGLWLISEFEAGPFKGHGVFGYDPDQEKFVGSWVDNMSTSIGSMKGTHDSKTGETTYFSNAKDPTTGKMGRTKNVGKMLDDDTRSFVMYMQGADGKSWVKWMEISYKRKK</sequence>
<protein>
    <recommendedName>
        <fullName evidence="4">DUF1579 domain-containing protein</fullName>
    </recommendedName>
</protein>
<dbReference type="EMBL" id="CP017641">
    <property type="protein sequence ID" value="APZ95133.1"/>
    <property type="molecule type" value="Genomic_DNA"/>
</dbReference>
<name>A0A1P8WM37_9PLAN</name>
<evidence type="ECO:0008006" key="4">
    <source>
        <dbReference type="Google" id="ProtNLM"/>
    </source>
</evidence>
<dbReference type="Pfam" id="PF07617">
    <property type="entry name" value="DUF1579"/>
    <property type="match status" value="1"/>
</dbReference>
<feature type="signal peptide" evidence="1">
    <location>
        <begin position="1"/>
        <end position="22"/>
    </location>
</feature>
<dbReference type="OrthoDB" id="272914at2"/>
<proteinExistence type="predicted"/>
<evidence type="ECO:0000256" key="1">
    <source>
        <dbReference type="SAM" id="SignalP"/>
    </source>
</evidence>
<dbReference type="Proteomes" id="UP000187735">
    <property type="component" value="Chromosome"/>
</dbReference>
<evidence type="ECO:0000313" key="3">
    <source>
        <dbReference type="Proteomes" id="UP000187735"/>
    </source>
</evidence>
<feature type="chain" id="PRO_5012546482" description="DUF1579 domain-containing protein" evidence="1">
    <location>
        <begin position="23"/>
        <end position="181"/>
    </location>
</feature>
<gene>
    <name evidence="2" type="ORF">Fuma_04788</name>
</gene>
<dbReference type="STRING" id="1891926.Fuma_04788"/>
<dbReference type="RefSeq" id="WP_077026342.1">
    <property type="nucleotide sequence ID" value="NZ_CP017641.1"/>
</dbReference>
<organism evidence="2 3">
    <name type="scientific">Fuerstiella marisgermanici</name>
    <dbReference type="NCBI Taxonomy" id="1891926"/>
    <lineage>
        <taxon>Bacteria</taxon>
        <taxon>Pseudomonadati</taxon>
        <taxon>Planctomycetota</taxon>
        <taxon>Planctomycetia</taxon>
        <taxon>Planctomycetales</taxon>
        <taxon>Planctomycetaceae</taxon>
        <taxon>Fuerstiella</taxon>
    </lineage>
</organism>
<dbReference type="AlphaFoldDB" id="A0A1P8WM37"/>
<reference evidence="2 3" key="1">
    <citation type="journal article" date="2016" name="Front. Microbiol.">
        <title>Fuerstia marisgermanicae gen. nov., sp. nov., an Unusual Member of the Phylum Planctomycetes from the German Wadden Sea.</title>
        <authorList>
            <person name="Kohn T."/>
            <person name="Heuer A."/>
            <person name="Jogler M."/>
            <person name="Vollmers J."/>
            <person name="Boedeker C."/>
            <person name="Bunk B."/>
            <person name="Rast P."/>
            <person name="Borchert D."/>
            <person name="Glockner I."/>
            <person name="Freese H.M."/>
            <person name="Klenk H.P."/>
            <person name="Overmann J."/>
            <person name="Kaster A.K."/>
            <person name="Rohde M."/>
            <person name="Wiegand S."/>
            <person name="Jogler C."/>
        </authorList>
    </citation>
    <scope>NUCLEOTIDE SEQUENCE [LARGE SCALE GENOMIC DNA]</scope>
    <source>
        <strain evidence="2 3">NH11</strain>
    </source>
</reference>
<accession>A0A1P8WM37</accession>
<keyword evidence="3" id="KW-1185">Reference proteome</keyword>
<keyword evidence="1" id="KW-0732">Signal</keyword>